<feature type="compositionally biased region" description="Polar residues" evidence="7">
    <location>
        <begin position="18"/>
        <end position="27"/>
    </location>
</feature>
<evidence type="ECO:0000256" key="7">
    <source>
        <dbReference type="SAM" id="MobiDB-lite"/>
    </source>
</evidence>
<dbReference type="AlphaFoldDB" id="A0A671F4R6"/>
<dbReference type="SUPFAM" id="SSF49562">
    <property type="entry name" value="C2 domain (Calcium/lipid-binding domain, CaLB)"/>
    <property type="match status" value="1"/>
</dbReference>
<dbReference type="CDD" id="cd04048">
    <property type="entry name" value="C2A_Copine"/>
    <property type="match status" value="1"/>
</dbReference>
<feature type="region of interest" description="Disordered" evidence="7">
    <location>
        <begin position="530"/>
        <end position="551"/>
    </location>
</feature>
<dbReference type="PROSITE" id="PS50004">
    <property type="entry name" value="C2"/>
    <property type="match status" value="1"/>
</dbReference>
<protein>
    <recommendedName>
        <fullName evidence="3">phosphatidylinositol-3,4-bisphosphate 4-phosphatase</fullName>
        <ecNumber evidence="3">3.1.3.66</ecNumber>
    </recommendedName>
</protein>
<dbReference type="PANTHER" id="PTHR12187:SF3">
    <property type="entry name" value="INOSITOL POLYPHOSPHATE 4-PHOSPHATASE TYPE II"/>
    <property type="match status" value="1"/>
</dbReference>
<evidence type="ECO:0000256" key="6">
    <source>
        <dbReference type="ARBA" id="ARBA00036183"/>
    </source>
</evidence>
<feature type="compositionally biased region" description="Basic and acidic residues" evidence="7">
    <location>
        <begin position="1"/>
        <end position="13"/>
    </location>
</feature>
<reference evidence="10" key="3">
    <citation type="submission" date="2018-12" db="EMBL/GenBank/DDBJ databases">
        <title>G10K-VGP greater horseshoe bat female genome, primary haplotype.</title>
        <authorList>
            <person name="Teeling E."/>
            <person name="Myers G."/>
            <person name="Vernes S."/>
            <person name="Pippel M."/>
            <person name="Winkler S."/>
            <person name="Fedrigo O."/>
            <person name="Rhie A."/>
            <person name="Koren S."/>
            <person name="Phillippy A."/>
            <person name="Lewin H."/>
            <person name="Damas J."/>
            <person name="Howe K."/>
            <person name="Mountcastle J."/>
            <person name="Jarvis E.D."/>
        </authorList>
    </citation>
    <scope>NUCLEOTIDE SEQUENCE [LARGE SCALE GENOMIC DNA]</scope>
</reference>
<feature type="region of interest" description="Disordered" evidence="7">
    <location>
        <begin position="462"/>
        <end position="496"/>
    </location>
</feature>
<dbReference type="GeneTree" id="ENSGT00940000157587"/>
<gene>
    <name evidence="9" type="primary">INPP4B</name>
</gene>
<proteinExistence type="inferred from homology"/>
<dbReference type="Pfam" id="PF00168">
    <property type="entry name" value="C2"/>
    <property type="match status" value="1"/>
</dbReference>
<evidence type="ECO:0000256" key="1">
    <source>
        <dbReference type="ARBA" id="ARBA00004847"/>
    </source>
</evidence>
<dbReference type="Gene3D" id="6.10.250.230">
    <property type="match status" value="1"/>
</dbReference>
<evidence type="ECO:0000313" key="10">
    <source>
        <dbReference type="Proteomes" id="UP000472240"/>
    </source>
</evidence>
<dbReference type="Proteomes" id="UP000472240">
    <property type="component" value="Chromosome 18"/>
</dbReference>
<evidence type="ECO:0000313" key="9">
    <source>
        <dbReference type="Ensembl" id="ENSRFEP00010020544.1"/>
    </source>
</evidence>
<evidence type="ECO:0000256" key="2">
    <source>
        <dbReference type="ARBA" id="ARBA00006306"/>
    </source>
</evidence>
<evidence type="ECO:0000256" key="5">
    <source>
        <dbReference type="ARBA" id="ARBA00023098"/>
    </source>
</evidence>
<dbReference type="EC" id="3.1.3.66" evidence="3"/>
<reference evidence="9" key="4">
    <citation type="submission" date="2025-08" db="UniProtKB">
        <authorList>
            <consortium name="Ensembl"/>
        </authorList>
    </citation>
    <scope>IDENTIFICATION</scope>
</reference>
<reference evidence="9 10" key="1">
    <citation type="journal article" date="2015" name="Annu Rev Anim Biosci">
        <title>The Genome 10K Project: a way forward.</title>
        <authorList>
            <person name="Koepfli K.P."/>
            <person name="Paten B."/>
            <person name="O'Brien S.J."/>
            <person name="Koepfli K.P."/>
            <person name="Paten B."/>
            <person name="Antunes A."/>
            <person name="Belov K."/>
            <person name="Bustamante C."/>
            <person name="Castoe T.A."/>
            <person name="Clawson H."/>
            <person name="Crawford A.J."/>
            <person name="Diekhans M."/>
            <person name="Distel D."/>
            <person name="Durbin R."/>
            <person name="Earl D."/>
            <person name="Fujita M.K."/>
            <person name="Gamble T."/>
            <person name="Georges A."/>
            <person name="Gemmell N."/>
            <person name="Gilbert M.T."/>
            <person name="Graves J.M."/>
            <person name="Green R.E."/>
            <person name="Hickey G."/>
            <person name="Jarvis E.D."/>
            <person name="Johnson W."/>
            <person name="Komissarov A."/>
            <person name="Korf I."/>
            <person name="Kuhn R."/>
            <person name="Larkin D.M."/>
            <person name="Lewin H."/>
            <person name="Lopez J.V."/>
            <person name="Ma J."/>
            <person name="Marques-Bonet T."/>
            <person name="Miller W."/>
            <person name="Murphy R."/>
            <person name="Pevzner P."/>
            <person name="Shapiro B."/>
            <person name="Steiner C."/>
            <person name="Tamazian G."/>
            <person name="Venkatesh B."/>
            <person name="Wang J."/>
            <person name="Wayne R."/>
            <person name="Wiley E."/>
            <person name="Yang H."/>
            <person name="Zhang G."/>
            <person name="Haussler D."/>
            <person name="Ryder O."/>
            <person name="O'Brien S.J."/>
        </authorList>
    </citation>
    <scope>NUCLEOTIDE SEQUENCE</scope>
</reference>
<feature type="compositionally biased region" description="Basic and acidic residues" evidence="7">
    <location>
        <begin position="538"/>
        <end position="547"/>
    </location>
</feature>
<dbReference type="InterPro" id="IPR000008">
    <property type="entry name" value="C2_dom"/>
</dbReference>
<dbReference type="GO" id="GO:0005737">
    <property type="term" value="C:cytoplasm"/>
    <property type="evidence" value="ECO:0007669"/>
    <property type="project" value="TreeGrafter"/>
</dbReference>
<reference evidence="9 10" key="2">
    <citation type="journal article" date="2018" name="Annu Rev Anim Biosci">
        <title>Bat Biology, Genomes, and the Bat1K Project: To Generate Chromosome-Level Genomes for All Living Bat Species.</title>
        <authorList>
            <person name="Teeling E.C."/>
            <person name="Vernes S.C."/>
            <person name="Davalos L.M."/>
            <person name="Ray D.A."/>
            <person name="Gilbert M.T.P."/>
            <person name="Myers E."/>
        </authorList>
    </citation>
    <scope>NUCLEOTIDE SEQUENCE</scope>
</reference>
<dbReference type="PANTHER" id="PTHR12187">
    <property type="entry name" value="AGAP000124-PA"/>
    <property type="match status" value="1"/>
</dbReference>
<keyword evidence="5" id="KW-0443">Lipid metabolism</keyword>
<dbReference type="InterPro" id="IPR039034">
    <property type="entry name" value="INPP4"/>
</dbReference>
<feature type="region of interest" description="Disordered" evidence="7">
    <location>
        <begin position="1"/>
        <end position="27"/>
    </location>
</feature>
<comment type="similarity">
    <text evidence="2">Belongs to the inositol 3,4-bisphosphate 4-phosphatase family.</text>
</comment>
<name>A0A671F4R6_RHIFE</name>
<accession>A0A671F4R6</accession>
<comment type="pathway">
    <text evidence="1">Signal transduction; phosphatidylinositol signaling pathway.</text>
</comment>
<sequence>MEIKEEGTSEEGQHFLPTPQTHDTGDFQLTSIQKTPNEPQLEFILACKDLVAPVRDRKLNTLVQISVIHPAEQGLTRYSSTEIVEGTRDPLFLTGVTFPSEYPIYEETKIKLTVYDVKDKSHDTRSFLGYASFKVGELLKSKEQPLALSLRTSDGGKVVGTIEVSVVKMGEIEDGEADHITTDVQAQKCALVCECTASESVSGKDNLPFLNAVLKNPVCKLYRFPTSDNKWMRIREQMSESILSFHIPKELISLHIKEDLCRNQELKELGELSPHWDNLRKNVLTHCDQMVNMYQDILTELSKETGSSFKSSSNKGEKTLEFVPINLHLQRMHVHTPQLKDALYDVITVGAPAAHFQGFKNGGLRKLLHRFETERRNTGYQFIYYSPENTAKAKEVLSNINQLQPLIATHADLLLNSASQHSPDSLKNSLKMLSEKTELFVHAFKDQLVRSALLALYTARPGGVLNKPPSPKNSTEESCPQDPPPPMRRQDSIPHHSDYDEEEWDRVWANVGKSLNCVIAMVDKLIDRDGASEGSSGSRRDGEKEPSVVDSVMSHPREDWYEQLYPLILTLKDCMGEVVSRAKQSLTFVLLQELAYSLPQCLMLTLRRDVVFSQALAGLVCGFIIKLHTSLHDPGFLQQLHTVGLLVQYEGLLSTYSDEIGMLEDMAVGVSDLKNVAFKIIEAKSNDVLPVITGRREHYVVEVKLPARMFESLPLQIKEGQLLHVYPVLFNVGINEQQTLAERFGDVSLQESINQENFELLKEYYTTFMEKMPPDYISQFQEQNDLKGFLENLHQNIQAKKRKNVEIMWLAATICRKLNGIRFTCCKSAKDRTSMSVTLEQCSILRDEHQLHKDFFIRALDCMRREGCRIENVLKNIKCRKYAFNMLQLMAFPKYYRPPEGTYGKADT</sequence>
<dbReference type="Ensembl" id="ENSRFET00010022377.1">
    <property type="protein sequence ID" value="ENSRFEP00010020544.1"/>
    <property type="gene ID" value="ENSRFEG00010013805.1"/>
</dbReference>
<dbReference type="GO" id="GO:0016316">
    <property type="term" value="F:phosphatidylinositol-3,4-bisphosphate 4-phosphatase activity"/>
    <property type="evidence" value="ECO:0007669"/>
    <property type="project" value="UniProtKB-EC"/>
</dbReference>
<dbReference type="UniPathway" id="UPA00944"/>
<evidence type="ECO:0000259" key="8">
    <source>
        <dbReference type="PROSITE" id="PS50004"/>
    </source>
</evidence>
<comment type="catalytic activity">
    <reaction evidence="6">
        <text>1D-myo-inositol 3,4-bisphosphate + H2O = 1D-myo-inositol 3-phosphate + phosphate</text>
        <dbReference type="Rhea" id="RHEA:43388"/>
        <dbReference type="ChEBI" id="CHEBI:15377"/>
        <dbReference type="ChEBI" id="CHEBI:43474"/>
        <dbReference type="ChEBI" id="CHEBI:58401"/>
        <dbReference type="ChEBI" id="CHEBI:83241"/>
    </reaction>
</comment>
<keyword evidence="4" id="KW-0378">Hydrolase</keyword>
<evidence type="ECO:0000256" key="3">
    <source>
        <dbReference type="ARBA" id="ARBA00013037"/>
    </source>
</evidence>
<dbReference type="InterPro" id="IPR035892">
    <property type="entry name" value="C2_domain_sf"/>
</dbReference>
<dbReference type="Gene3D" id="2.60.40.150">
    <property type="entry name" value="C2 domain"/>
    <property type="match status" value="1"/>
</dbReference>
<reference evidence="9" key="5">
    <citation type="submission" date="2025-09" db="UniProtKB">
        <authorList>
            <consortium name="Ensembl"/>
        </authorList>
    </citation>
    <scope>IDENTIFICATION</scope>
</reference>
<feature type="domain" description="C2" evidence="8">
    <location>
        <begin position="23"/>
        <end position="148"/>
    </location>
</feature>
<keyword evidence="10" id="KW-1185">Reference proteome</keyword>
<evidence type="ECO:0000256" key="4">
    <source>
        <dbReference type="ARBA" id="ARBA00022801"/>
    </source>
</evidence>
<organism evidence="9 10">
    <name type="scientific">Rhinolophus ferrumequinum</name>
    <name type="common">Greater horseshoe bat</name>
    <dbReference type="NCBI Taxonomy" id="59479"/>
    <lineage>
        <taxon>Eukaryota</taxon>
        <taxon>Metazoa</taxon>
        <taxon>Chordata</taxon>
        <taxon>Craniata</taxon>
        <taxon>Vertebrata</taxon>
        <taxon>Euteleostomi</taxon>
        <taxon>Mammalia</taxon>
        <taxon>Eutheria</taxon>
        <taxon>Laurasiatheria</taxon>
        <taxon>Chiroptera</taxon>
        <taxon>Yinpterochiroptera</taxon>
        <taxon>Rhinolophoidea</taxon>
        <taxon>Rhinolophidae</taxon>
        <taxon>Rhinolophinae</taxon>
        <taxon>Rhinolophus</taxon>
    </lineage>
</organism>